<dbReference type="AlphaFoldDB" id="A0A090QHQ6"/>
<gene>
    <name evidence="2" type="ORF">JCM19314_773</name>
</gene>
<name>A0A090QHQ6_NONUL</name>
<dbReference type="Proteomes" id="UP000029226">
    <property type="component" value="Unassembled WGS sequence"/>
</dbReference>
<organism evidence="2 3">
    <name type="scientific">Nonlabens ulvanivorans</name>
    <name type="common">Persicivirga ulvanivorans</name>
    <dbReference type="NCBI Taxonomy" id="906888"/>
    <lineage>
        <taxon>Bacteria</taxon>
        <taxon>Pseudomonadati</taxon>
        <taxon>Bacteroidota</taxon>
        <taxon>Flavobacteriia</taxon>
        <taxon>Flavobacteriales</taxon>
        <taxon>Flavobacteriaceae</taxon>
        <taxon>Nonlabens</taxon>
    </lineage>
</organism>
<accession>A0A090QHQ6</accession>
<evidence type="ECO:0000256" key="1">
    <source>
        <dbReference type="SAM" id="Coils"/>
    </source>
</evidence>
<proteinExistence type="predicted"/>
<comment type="caution">
    <text evidence="2">The sequence shown here is derived from an EMBL/GenBank/DDBJ whole genome shotgun (WGS) entry which is preliminary data.</text>
</comment>
<dbReference type="EMBL" id="BBMM01000010">
    <property type="protein sequence ID" value="GAL01329.1"/>
    <property type="molecule type" value="Genomic_DNA"/>
</dbReference>
<protein>
    <submittedName>
        <fullName evidence="2">Uncharacterized protein</fullName>
    </submittedName>
</protein>
<sequence length="390" mass="43915">MPYYVRDELNKTLADIPGYYGHIDDVGISLYRGAYQLNGLYLDKVDSKTQTPFLNFPKTDISIQWGGALLDGRVVSEIEMQHPSISYTFEDHVAADGSLDEPSADVWYAVLTDIVPLQINRFETIDGEFTFTGLYAEPNIDLYLSNVNALATNLQNAEQSSLALPSTLKATATTIGNGILDLNGKLDLIKEIPDMNLDMTIKNADITALNDLTLHYAGIDFEEGKFELASELAIADGYMKGYFKPLMTDTKIVDKWSDEDTNIFKIAWESFVGLFKFVLKNQGTDTLATNIPIEGSVENTEIGIWSSVFNIFENGWFNAFDSNVDDTIGFNDAITKKNDSAEARKEARRLRREERRIERVTNRAQRRNSNDNPDDNIDLEYEIEQIKSDT</sequence>
<feature type="coiled-coil region" evidence="1">
    <location>
        <begin position="333"/>
        <end position="370"/>
    </location>
</feature>
<evidence type="ECO:0000313" key="2">
    <source>
        <dbReference type="EMBL" id="GAL01329.1"/>
    </source>
</evidence>
<evidence type="ECO:0000313" key="3">
    <source>
        <dbReference type="Proteomes" id="UP000029226"/>
    </source>
</evidence>
<reference evidence="2 3" key="1">
    <citation type="journal article" date="2014" name="Genome Announc.">
        <title>Draft Genome Sequences of Marine Flavobacterium Nonlabens Strains NR17, NR24, NR27, NR32, NR33, and Ara13.</title>
        <authorList>
            <person name="Nakanishi M."/>
            <person name="Meirelles P."/>
            <person name="Suzuki R."/>
            <person name="Takatani N."/>
            <person name="Mino S."/>
            <person name="Suda W."/>
            <person name="Oshima K."/>
            <person name="Hattori M."/>
            <person name="Ohkuma M."/>
            <person name="Hosokawa M."/>
            <person name="Miyashita K."/>
            <person name="Thompson F.L."/>
            <person name="Niwa A."/>
            <person name="Sawabe T."/>
            <person name="Sawabe T."/>
        </authorList>
    </citation>
    <scope>NUCLEOTIDE SEQUENCE [LARGE SCALE GENOMIC DNA]</scope>
    <source>
        <strain evidence="3">JCM19314</strain>
    </source>
</reference>
<keyword evidence="1" id="KW-0175">Coiled coil</keyword>